<dbReference type="GO" id="GO:0006508">
    <property type="term" value="P:proteolysis"/>
    <property type="evidence" value="ECO:0007669"/>
    <property type="project" value="UniProtKB-KW"/>
</dbReference>
<dbReference type="PANTHER" id="PTHR11802">
    <property type="entry name" value="SERINE PROTEASE FAMILY S10 SERINE CARBOXYPEPTIDASE"/>
    <property type="match status" value="1"/>
</dbReference>
<dbReference type="InterPro" id="IPR001563">
    <property type="entry name" value="Peptidase_S10"/>
</dbReference>
<evidence type="ECO:0000256" key="1">
    <source>
        <dbReference type="ARBA" id="ARBA00009431"/>
    </source>
</evidence>
<reference evidence="4" key="1">
    <citation type="journal article" date="2008" name="BMC Genomics">
        <title>A conifer genomics resource of 200,000 spruce (Picea spp.) ESTs and 6,464 high-quality, sequence-finished full-length cDNAs for Sitka spruce (Picea sitchensis).</title>
        <authorList>
            <person name="Ralph S.G."/>
            <person name="Chun H.J."/>
            <person name="Kolosova N."/>
            <person name="Cooper D."/>
            <person name="Oddy C."/>
            <person name="Ritland C.E."/>
            <person name="Kirkpatrick R."/>
            <person name="Moore R."/>
            <person name="Barber S."/>
            <person name="Holt R.A."/>
            <person name="Jones S.J."/>
            <person name="Marra M.A."/>
            <person name="Douglas C.J."/>
            <person name="Ritland K."/>
            <person name="Bohlmann J."/>
        </authorList>
    </citation>
    <scope>NUCLEOTIDE SEQUENCE</scope>
    <source>
        <tissue evidence="4">Bark</tissue>
    </source>
</reference>
<dbReference type="InterPro" id="IPR029058">
    <property type="entry name" value="AB_hydrolase_fold"/>
</dbReference>
<dbReference type="PANTHER" id="PTHR11802:SF349">
    <property type="entry name" value="SERINE CARBOXYPEPTIDASE-LIKE 46"/>
    <property type="match status" value="1"/>
</dbReference>
<keyword evidence="2" id="KW-0325">Glycoprotein</keyword>
<evidence type="ECO:0000313" key="4">
    <source>
        <dbReference type="EMBL" id="ABK26025.1"/>
    </source>
</evidence>
<dbReference type="Pfam" id="PF00450">
    <property type="entry name" value="Peptidase_S10"/>
    <property type="match status" value="1"/>
</dbReference>
<dbReference type="EC" id="3.4.16.-" evidence="3"/>
<dbReference type="AlphaFoldDB" id="A9NZG4"/>
<dbReference type="SUPFAM" id="SSF53474">
    <property type="entry name" value="alpha/beta-Hydrolases"/>
    <property type="match status" value="1"/>
</dbReference>
<dbReference type="EMBL" id="EF086769">
    <property type="protein sequence ID" value="ABK26025.1"/>
    <property type="molecule type" value="mRNA"/>
</dbReference>
<organism evidence="4">
    <name type="scientific">Picea sitchensis</name>
    <name type="common">Sitka spruce</name>
    <name type="synonym">Pinus sitchensis</name>
    <dbReference type="NCBI Taxonomy" id="3332"/>
    <lineage>
        <taxon>Eukaryota</taxon>
        <taxon>Viridiplantae</taxon>
        <taxon>Streptophyta</taxon>
        <taxon>Embryophyta</taxon>
        <taxon>Tracheophyta</taxon>
        <taxon>Spermatophyta</taxon>
        <taxon>Pinopsida</taxon>
        <taxon>Pinidae</taxon>
        <taxon>Conifers I</taxon>
        <taxon>Pinales</taxon>
        <taxon>Pinaceae</taxon>
        <taxon>Picea</taxon>
    </lineage>
</organism>
<dbReference type="InterPro" id="IPR018202">
    <property type="entry name" value="Ser_caboxypep_ser_AS"/>
</dbReference>
<comment type="similarity">
    <text evidence="1 3">Belongs to the peptidase S10 family.</text>
</comment>
<name>A9NZG4_PICSI</name>
<protein>
    <recommendedName>
        <fullName evidence="3">Carboxypeptidase</fullName>
        <ecNumber evidence="3">3.4.16.-</ecNumber>
    </recommendedName>
</protein>
<dbReference type="InterPro" id="IPR033124">
    <property type="entry name" value="Ser_caboxypep_his_AS"/>
</dbReference>
<dbReference type="PROSITE" id="PS00560">
    <property type="entry name" value="CARBOXYPEPT_SER_HIS"/>
    <property type="match status" value="1"/>
</dbReference>
<dbReference type="PRINTS" id="PR00724">
    <property type="entry name" value="CRBOXYPTASEC"/>
</dbReference>
<keyword evidence="3" id="KW-0645">Protease</keyword>
<dbReference type="Gene3D" id="3.40.50.1820">
    <property type="entry name" value="alpha/beta hydrolase"/>
    <property type="match status" value="1"/>
</dbReference>
<proteinExistence type="evidence at transcript level"/>
<evidence type="ECO:0000256" key="3">
    <source>
        <dbReference type="RuleBase" id="RU361156"/>
    </source>
</evidence>
<sequence>MEHGPFKPRGHNGELLWTNKYSWNMETNMLYLESPIGVGFSYSNSSSDYQYYNDAMTAQDNLAFLLNWFEKFPEYRSVDFYITGESYGGHYVPQLATLVLNHNKNPNIKPVKLEGIAMGNPFVDIEISINNDEFFWSHGLISDETYRLAQSVCNNSRRWVESYVLNNLSKTCQNVFSKVQSETGNINLEDVTLGLCLNGGGSQTTGSGKPRKFQHKIEHTFNKIDPCIDFKINQYLNKQEVKKSLHANTSLYWEACSGKLHYDQKNRGINVIPVLSDLLKAGLRITLYSGDQDSKVPFTATRTIANNLAKELNLYTVIPYGPWYDNKQVAGWTQSYGHTVKGKNESILTYATVRGGGHEVPYTNPSEALNLYRAFIRALPLPSS</sequence>
<keyword evidence="3" id="KW-0121">Carboxypeptidase</keyword>
<dbReference type="GO" id="GO:0004185">
    <property type="term" value="F:serine-type carboxypeptidase activity"/>
    <property type="evidence" value="ECO:0007669"/>
    <property type="project" value="UniProtKB-UniRule"/>
</dbReference>
<evidence type="ECO:0000256" key="2">
    <source>
        <dbReference type="ARBA" id="ARBA00023180"/>
    </source>
</evidence>
<keyword evidence="3" id="KW-0378">Hydrolase</keyword>
<dbReference type="PROSITE" id="PS00131">
    <property type="entry name" value="CARBOXYPEPT_SER_SER"/>
    <property type="match status" value="1"/>
</dbReference>
<dbReference type="GO" id="GO:0005773">
    <property type="term" value="C:vacuole"/>
    <property type="evidence" value="ECO:0007669"/>
    <property type="project" value="TreeGrafter"/>
</dbReference>
<accession>A9NZG4</accession>